<keyword evidence="2" id="KW-1185">Reference proteome</keyword>
<protein>
    <submittedName>
        <fullName evidence="1">Uncharacterized protein</fullName>
    </submittedName>
</protein>
<evidence type="ECO:0000313" key="1">
    <source>
        <dbReference type="EMBL" id="OMO84340.1"/>
    </source>
</evidence>
<evidence type="ECO:0000313" key="2">
    <source>
        <dbReference type="Proteomes" id="UP000188268"/>
    </source>
</evidence>
<organism evidence="1 2">
    <name type="scientific">Corchorus capsularis</name>
    <name type="common">Jute</name>
    <dbReference type="NCBI Taxonomy" id="210143"/>
    <lineage>
        <taxon>Eukaryota</taxon>
        <taxon>Viridiplantae</taxon>
        <taxon>Streptophyta</taxon>
        <taxon>Embryophyta</taxon>
        <taxon>Tracheophyta</taxon>
        <taxon>Spermatophyta</taxon>
        <taxon>Magnoliopsida</taxon>
        <taxon>eudicotyledons</taxon>
        <taxon>Gunneridae</taxon>
        <taxon>Pentapetalae</taxon>
        <taxon>rosids</taxon>
        <taxon>malvids</taxon>
        <taxon>Malvales</taxon>
        <taxon>Malvaceae</taxon>
        <taxon>Grewioideae</taxon>
        <taxon>Apeibeae</taxon>
        <taxon>Corchorus</taxon>
    </lineage>
</organism>
<dbReference type="EMBL" id="AWWV01009732">
    <property type="protein sequence ID" value="OMO84340.1"/>
    <property type="molecule type" value="Genomic_DNA"/>
</dbReference>
<name>A0A1R3IP89_COCAP</name>
<dbReference type="Gramene" id="OMO84340">
    <property type="protein sequence ID" value="OMO84340"/>
    <property type="gene ID" value="CCACVL1_10872"/>
</dbReference>
<dbReference type="AlphaFoldDB" id="A0A1R3IP89"/>
<reference evidence="1 2" key="1">
    <citation type="submission" date="2013-09" db="EMBL/GenBank/DDBJ databases">
        <title>Corchorus capsularis genome sequencing.</title>
        <authorList>
            <person name="Alam M."/>
            <person name="Haque M.S."/>
            <person name="Islam M.S."/>
            <person name="Emdad E.M."/>
            <person name="Islam M.M."/>
            <person name="Ahmed B."/>
            <person name="Halim A."/>
            <person name="Hossen Q.M.M."/>
            <person name="Hossain M.Z."/>
            <person name="Ahmed R."/>
            <person name="Khan M.M."/>
            <person name="Islam R."/>
            <person name="Rashid M.M."/>
            <person name="Khan S.A."/>
            <person name="Rahman M.S."/>
            <person name="Alam M."/>
        </authorList>
    </citation>
    <scope>NUCLEOTIDE SEQUENCE [LARGE SCALE GENOMIC DNA]</scope>
    <source>
        <strain evidence="2">cv. CVL-1</strain>
        <tissue evidence="1">Whole seedling</tissue>
    </source>
</reference>
<comment type="caution">
    <text evidence="1">The sequence shown here is derived from an EMBL/GenBank/DDBJ whole genome shotgun (WGS) entry which is preliminary data.</text>
</comment>
<proteinExistence type="predicted"/>
<accession>A0A1R3IP89</accession>
<gene>
    <name evidence="1" type="ORF">CCACVL1_10872</name>
</gene>
<dbReference type="Proteomes" id="UP000188268">
    <property type="component" value="Unassembled WGS sequence"/>
</dbReference>
<sequence length="47" mass="5261">MAVNYLFPDIPNVDMFVTTADPVIEPPIITIQWKSLLVMSRTMAAPL</sequence>